<dbReference type="PANTHER" id="PTHR23032">
    <property type="entry name" value="BRO1 DOMAIN-CONTAINING PROTEIN BROX"/>
    <property type="match status" value="1"/>
</dbReference>
<sequence>MMINYSGLSKLKTKKVVFHEVFAASDSDTLEQLKELSSKRRVIEGSINESSSITEAIAREMSGGLTSRCEQDIQKLEQYLPLLENLVYHVNTVRNNPSVVRWTSGLKLRWTSALSSSSIIHLKGPKYFQINDLRFELGMMLFLYGTMLREKALEILQTDLVQSTALYRKAAGVYQHLAQEVLPPLRLVMAVEKLPESTSSVSSVMSLVCLAEAQAVTARKAEQKGNSQSLLAKLHCGVRDILDEALGILHSATKDCKAISSRLADFIMSCRTLHELKSHKYLAESLLKTDGNIGAAVGVLRHTLSNVEKSSLKEDSWRLVFKQLTEEITELLRKSEHENDFVWHEKIPTRYELPSLEAVKIVSPIPYQPQRSEKTLTFKI</sequence>
<dbReference type="CDD" id="cd09247">
    <property type="entry name" value="BRO1_Alix_like_2"/>
    <property type="match status" value="1"/>
</dbReference>
<keyword evidence="4" id="KW-1185">Reference proteome</keyword>
<organism evidence="3 4">
    <name type="scientific">Cinchona calisaya</name>
    <dbReference type="NCBI Taxonomy" id="153742"/>
    <lineage>
        <taxon>Eukaryota</taxon>
        <taxon>Viridiplantae</taxon>
        <taxon>Streptophyta</taxon>
        <taxon>Embryophyta</taxon>
        <taxon>Tracheophyta</taxon>
        <taxon>Spermatophyta</taxon>
        <taxon>Magnoliopsida</taxon>
        <taxon>eudicotyledons</taxon>
        <taxon>Gunneridae</taxon>
        <taxon>Pentapetalae</taxon>
        <taxon>asterids</taxon>
        <taxon>lamiids</taxon>
        <taxon>Gentianales</taxon>
        <taxon>Rubiaceae</taxon>
        <taxon>Cinchonoideae</taxon>
        <taxon>Cinchoneae</taxon>
        <taxon>Cinchona</taxon>
    </lineage>
</organism>
<reference evidence="3 4" key="1">
    <citation type="submission" date="2024-11" db="EMBL/GenBank/DDBJ databases">
        <title>A near-complete genome assembly of Cinchona calisaya.</title>
        <authorList>
            <person name="Lian D.C."/>
            <person name="Zhao X.W."/>
            <person name="Wei L."/>
        </authorList>
    </citation>
    <scope>NUCLEOTIDE SEQUENCE [LARGE SCALE GENOMIC DNA]</scope>
    <source>
        <tissue evidence="3">Nenye</tissue>
    </source>
</reference>
<dbReference type="PANTHER" id="PTHR23032:SF20">
    <property type="entry name" value="ENDOSOMAL TARGETING BRO1-LIKE DOMAIN-CONTAINING PROTEIN"/>
    <property type="match status" value="1"/>
</dbReference>
<evidence type="ECO:0000313" key="3">
    <source>
        <dbReference type="EMBL" id="KAL3501664.1"/>
    </source>
</evidence>
<dbReference type="Pfam" id="PF03097">
    <property type="entry name" value="BRO1"/>
    <property type="match status" value="1"/>
</dbReference>
<comment type="similarity">
    <text evidence="1">Belongs to the BROX family.</text>
</comment>
<evidence type="ECO:0000313" key="4">
    <source>
        <dbReference type="Proteomes" id="UP001630127"/>
    </source>
</evidence>
<dbReference type="SMART" id="SM01041">
    <property type="entry name" value="BRO1"/>
    <property type="match status" value="1"/>
</dbReference>
<evidence type="ECO:0000259" key="2">
    <source>
        <dbReference type="PROSITE" id="PS51180"/>
    </source>
</evidence>
<dbReference type="EMBL" id="JBJUIK010000015">
    <property type="protein sequence ID" value="KAL3501664.1"/>
    <property type="molecule type" value="Genomic_DNA"/>
</dbReference>
<dbReference type="AlphaFoldDB" id="A0ABD2Y714"/>
<dbReference type="InterPro" id="IPR004328">
    <property type="entry name" value="BRO1_dom"/>
</dbReference>
<dbReference type="Gene3D" id="1.25.40.280">
    <property type="entry name" value="alix/aip1 like domains"/>
    <property type="match status" value="1"/>
</dbReference>
<name>A0ABD2Y714_9GENT</name>
<dbReference type="Proteomes" id="UP001630127">
    <property type="component" value="Unassembled WGS sequence"/>
</dbReference>
<comment type="caution">
    <text evidence="3">The sequence shown here is derived from an EMBL/GenBank/DDBJ whole genome shotgun (WGS) entry which is preliminary data.</text>
</comment>
<dbReference type="InterPro" id="IPR038898">
    <property type="entry name" value="BROX"/>
</dbReference>
<feature type="domain" description="BRO1" evidence="2">
    <location>
        <begin position="1"/>
        <end position="380"/>
    </location>
</feature>
<dbReference type="InterPro" id="IPR038499">
    <property type="entry name" value="BRO1_sf"/>
</dbReference>
<dbReference type="PROSITE" id="PS51180">
    <property type="entry name" value="BRO1"/>
    <property type="match status" value="1"/>
</dbReference>
<gene>
    <name evidence="3" type="ORF">ACH5RR_036113</name>
</gene>
<proteinExistence type="inferred from homology"/>
<accession>A0ABD2Y714</accession>
<evidence type="ECO:0000256" key="1">
    <source>
        <dbReference type="ARBA" id="ARBA00008901"/>
    </source>
</evidence>
<protein>
    <recommendedName>
        <fullName evidence="2">BRO1 domain-containing protein</fullName>
    </recommendedName>
</protein>